<dbReference type="InterPro" id="IPR006994">
    <property type="entry name" value="TCF25/Rqc1"/>
</dbReference>
<feature type="region of interest" description="Disordered" evidence="1">
    <location>
        <begin position="1"/>
        <end position="80"/>
    </location>
</feature>
<dbReference type="RefSeq" id="XP_004833635.1">
    <property type="nucleotide sequence ID" value="XM_004833578.1"/>
</dbReference>
<gene>
    <name evidence="2" type="ORF">BEWA_042210</name>
</gene>
<dbReference type="EMBL" id="ACOU01000002">
    <property type="protein sequence ID" value="EKX74183.1"/>
    <property type="molecule type" value="Genomic_DNA"/>
</dbReference>
<keyword evidence="3" id="KW-1185">Reference proteome</keyword>
<accession>L1LGA2</accession>
<feature type="compositionally biased region" description="Low complexity" evidence="1">
    <location>
        <begin position="50"/>
        <end position="65"/>
    </location>
</feature>
<dbReference type="OrthoDB" id="205993at2759"/>
<evidence type="ECO:0000313" key="3">
    <source>
        <dbReference type="Proteomes" id="UP000031512"/>
    </source>
</evidence>
<protein>
    <recommendedName>
        <fullName evidence="4">Transcription factor 25</fullName>
    </recommendedName>
</protein>
<name>L1LGA2_THEEQ</name>
<feature type="compositionally biased region" description="Acidic residues" evidence="1">
    <location>
        <begin position="66"/>
        <end position="80"/>
    </location>
</feature>
<sequence>MSLRQIRKLRKELEKDSSEPESPPKVTITSRPPRFSFNMLNDDDSDETSSSESESSDVSNPSSDDIVSEDSVDSQPSEDSDWEKLLEGECEFAEEKGTLAGNTFDDKRHFLSSSIQDFRCKEIGGAPGNARFKKSLLKSNNRYWLCPGVSTRELMSLRALCLRQLRIDVDSTHERETFLLYLNDSYREVDEICHVAVNSQDFELFRRLLESHPFHLGILTRASSINTISNNHEEAFKHLYLGVRMIQTVLPSKFSLDHLNSSGLPNVWMPSKLEDNIVIYRLLLLYMISLERQGQWSVALAICKLLIAMDFPEDTCHGILHVDLYILNHEKDPNSIPRFIFNYCKQIEYTLPPLHLFLPNFAFSLPLQLFLHNTIDEEVPILEQERLLEIKKLLKKTLLLVEDATGVSFSPKTEFEEYLELLKDLGVYAPYLFLLRSLLTFPQFIVRMAEKHTSNLELRSIASQDFFSVWNDYEDSDFDSQLVRCYITKSGDLWTGKNGSFLCNTALLLVELLNDPDCKSALESFQALWSAYMDEVDLPEYLFQVSATEFDLSTYSLPMQLEIA</sequence>
<dbReference type="PANTHER" id="PTHR22684">
    <property type="entry name" value="NULP1-RELATED"/>
    <property type="match status" value="1"/>
</dbReference>
<dbReference type="STRING" id="1537102.L1LGA2"/>
<feature type="compositionally biased region" description="Basic residues" evidence="1">
    <location>
        <begin position="1"/>
        <end position="10"/>
    </location>
</feature>
<dbReference type="KEGG" id="beq:BEWA_042210"/>
<evidence type="ECO:0000256" key="1">
    <source>
        <dbReference type="SAM" id="MobiDB-lite"/>
    </source>
</evidence>
<dbReference type="AlphaFoldDB" id="L1LGA2"/>
<proteinExistence type="predicted"/>
<dbReference type="Proteomes" id="UP000031512">
    <property type="component" value="Unassembled WGS sequence"/>
</dbReference>
<reference evidence="2 3" key="1">
    <citation type="journal article" date="2012" name="BMC Genomics">
        <title>Comparative genomic analysis and phylogenetic position of Theileria equi.</title>
        <authorList>
            <person name="Kappmeyer L.S."/>
            <person name="Thiagarajan M."/>
            <person name="Herndon D.R."/>
            <person name="Ramsay J.D."/>
            <person name="Caler E."/>
            <person name="Djikeng A."/>
            <person name="Gillespie J.J."/>
            <person name="Lau A.O."/>
            <person name="Roalson E.H."/>
            <person name="Silva J.C."/>
            <person name="Silva M.G."/>
            <person name="Suarez C.E."/>
            <person name="Ueti M.W."/>
            <person name="Nene V.M."/>
            <person name="Mealey R.H."/>
            <person name="Knowles D.P."/>
            <person name="Brayton K.A."/>
        </authorList>
    </citation>
    <scope>NUCLEOTIDE SEQUENCE [LARGE SCALE GENOMIC DNA]</scope>
    <source>
        <strain evidence="2 3">WA</strain>
    </source>
</reference>
<dbReference type="GeneID" id="15807631"/>
<comment type="caution">
    <text evidence="2">The sequence shown here is derived from an EMBL/GenBank/DDBJ whole genome shotgun (WGS) entry which is preliminary data.</text>
</comment>
<dbReference type="VEuPathDB" id="PiroplasmaDB:BEWA_042210"/>
<dbReference type="Pfam" id="PF04910">
    <property type="entry name" value="Tcf25"/>
    <property type="match status" value="1"/>
</dbReference>
<dbReference type="GO" id="GO:1990112">
    <property type="term" value="C:RQC complex"/>
    <property type="evidence" value="ECO:0007669"/>
    <property type="project" value="TreeGrafter"/>
</dbReference>
<evidence type="ECO:0000313" key="2">
    <source>
        <dbReference type="EMBL" id="EKX74183.1"/>
    </source>
</evidence>
<dbReference type="eggNOG" id="KOG2422">
    <property type="taxonomic scope" value="Eukaryota"/>
</dbReference>
<evidence type="ECO:0008006" key="4">
    <source>
        <dbReference type="Google" id="ProtNLM"/>
    </source>
</evidence>
<dbReference type="PANTHER" id="PTHR22684:SF0">
    <property type="entry name" value="RIBOSOME QUALITY CONTROL COMPLEX SUBUNIT TCF25"/>
    <property type="match status" value="1"/>
</dbReference>
<organism evidence="2 3">
    <name type="scientific">Theileria equi strain WA</name>
    <dbReference type="NCBI Taxonomy" id="1537102"/>
    <lineage>
        <taxon>Eukaryota</taxon>
        <taxon>Sar</taxon>
        <taxon>Alveolata</taxon>
        <taxon>Apicomplexa</taxon>
        <taxon>Aconoidasida</taxon>
        <taxon>Piroplasmida</taxon>
        <taxon>Theileriidae</taxon>
        <taxon>Theileria</taxon>
    </lineage>
</organism>